<comment type="function">
    <text evidence="8">Transfers a GMP moiety from GTP to Mo-molybdopterin (Mo-MPT) cofactor (Moco or molybdenum cofactor) to form Mo-molybdopterin guanine dinucleotide (Mo-MGD) cofactor.</text>
</comment>
<feature type="binding site" evidence="8">
    <location>
        <position position="99"/>
    </location>
    <ligand>
        <name>GTP</name>
        <dbReference type="ChEBI" id="CHEBI:37565"/>
    </ligand>
</feature>
<evidence type="ECO:0000256" key="4">
    <source>
        <dbReference type="ARBA" id="ARBA00022741"/>
    </source>
</evidence>
<evidence type="ECO:0000256" key="5">
    <source>
        <dbReference type="ARBA" id="ARBA00022842"/>
    </source>
</evidence>
<sequence length="187" mass="20623">MAMTVQGLILAGGQGTRMGGVDKGLQVWRGQALVSYPLYALEDICDSTLISCNRNLETYQTLAHAVVEDQAPDFQGPLSGLVSSLKEVSSEWLLVSPCDTPLVTKQDFQSLLEKAKSSPEHKLFALMAVEKAHPLHALIHRSVFPGIVSAFNEGQRSVFRVFKQLGVEWVDVDERHMKNFNALAQLD</sequence>
<dbReference type="RefSeq" id="WP_386721879.1">
    <property type="nucleotide sequence ID" value="NZ_JBHRSZ010000005.1"/>
</dbReference>
<dbReference type="SUPFAM" id="SSF53448">
    <property type="entry name" value="Nucleotide-diphospho-sugar transferases"/>
    <property type="match status" value="1"/>
</dbReference>
<dbReference type="Gene3D" id="3.90.550.10">
    <property type="entry name" value="Spore Coat Polysaccharide Biosynthesis Protein SpsA, Chain A"/>
    <property type="match status" value="1"/>
</dbReference>
<keyword evidence="6 8" id="KW-0342">GTP-binding</keyword>
<organism evidence="10 11">
    <name type="scientific">Litoribrevibacter euphylliae</name>
    <dbReference type="NCBI Taxonomy" id="1834034"/>
    <lineage>
        <taxon>Bacteria</taxon>
        <taxon>Pseudomonadati</taxon>
        <taxon>Pseudomonadota</taxon>
        <taxon>Gammaproteobacteria</taxon>
        <taxon>Oceanospirillales</taxon>
        <taxon>Oceanospirillaceae</taxon>
        <taxon>Litoribrevibacter</taxon>
    </lineage>
</organism>
<proteinExistence type="inferred from homology"/>
<keyword evidence="2 8" id="KW-0808">Transferase</keyword>
<dbReference type="GO" id="GO:0061603">
    <property type="term" value="F:molybdenum cofactor guanylyltransferase activity"/>
    <property type="evidence" value="ECO:0007669"/>
    <property type="project" value="UniProtKB-EC"/>
</dbReference>
<comment type="subcellular location">
    <subcellularLocation>
        <location evidence="8">Cytoplasm</location>
    </subcellularLocation>
</comment>
<evidence type="ECO:0000256" key="6">
    <source>
        <dbReference type="ARBA" id="ARBA00023134"/>
    </source>
</evidence>
<gene>
    <name evidence="8 10" type="primary">mobA</name>
    <name evidence="10" type="ORF">ACFOEK_13675</name>
</gene>
<evidence type="ECO:0000313" key="11">
    <source>
        <dbReference type="Proteomes" id="UP001595476"/>
    </source>
</evidence>
<dbReference type="EC" id="2.7.7.77" evidence="8"/>
<keyword evidence="3 8" id="KW-0479">Metal-binding</keyword>
<feature type="binding site" evidence="8">
    <location>
        <position position="99"/>
    </location>
    <ligand>
        <name>Mg(2+)</name>
        <dbReference type="ChEBI" id="CHEBI:18420"/>
    </ligand>
</feature>
<dbReference type="NCBIfam" id="TIGR02665">
    <property type="entry name" value="molyb_mobA"/>
    <property type="match status" value="1"/>
</dbReference>
<accession>A0ABV7HE27</accession>
<reference evidence="11" key="1">
    <citation type="journal article" date="2019" name="Int. J. Syst. Evol. Microbiol.">
        <title>The Global Catalogue of Microorganisms (GCM) 10K type strain sequencing project: providing services to taxonomists for standard genome sequencing and annotation.</title>
        <authorList>
            <consortium name="The Broad Institute Genomics Platform"/>
            <consortium name="The Broad Institute Genome Sequencing Center for Infectious Disease"/>
            <person name="Wu L."/>
            <person name="Ma J."/>
        </authorList>
    </citation>
    <scope>NUCLEOTIDE SEQUENCE [LARGE SCALE GENOMIC DNA]</scope>
    <source>
        <strain evidence="11">KCTC 52438</strain>
    </source>
</reference>
<keyword evidence="5 8" id="KW-0460">Magnesium</keyword>
<comment type="domain">
    <text evidence="8">The N-terminal domain determines nucleotide recognition and specific binding, while the C-terminal domain determines the specific binding to the target protein.</text>
</comment>
<dbReference type="Proteomes" id="UP001595476">
    <property type="component" value="Unassembled WGS sequence"/>
</dbReference>
<comment type="cofactor">
    <cofactor evidence="8">
        <name>Mg(2+)</name>
        <dbReference type="ChEBI" id="CHEBI:18420"/>
    </cofactor>
</comment>
<dbReference type="CDD" id="cd02503">
    <property type="entry name" value="MobA"/>
    <property type="match status" value="1"/>
</dbReference>
<evidence type="ECO:0000256" key="1">
    <source>
        <dbReference type="ARBA" id="ARBA00022490"/>
    </source>
</evidence>
<keyword evidence="1 8" id="KW-0963">Cytoplasm</keyword>
<dbReference type="InterPro" id="IPR025877">
    <property type="entry name" value="MobA-like_NTP_Trfase"/>
</dbReference>
<dbReference type="EMBL" id="JBHRSZ010000005">
    <property type="protein sequence ID" value="MFC3152087.1"/>
    <property type="molecule type" value="Genomic_DNA"/>
</dbReference>
<dbReference type="PANTHER" id="PTHR19136:SF81">
    <property type="entry name" value="MOLYBDENUM COFACTOR GUANYLYLTRANSFERASE"/>
    <property type="match status" value="1"/>
</dbReference>
<comment type="caution">
    <text evidence="10">The sequence shown here is derived from an EMBL/GenBank/DDBJ whole genome shotgun (WGS) entry which is preliminary data.</text>
</comment>
<comment type="caution">
    <text evidence="8">Lacks conserved residue(s) required for the propagation of feature annotation.</text>
</comment>
<comment type="catalytic activity">
    <reaction evidence="8">
        <text>Mo-molybdopterin + GTP + H(+) = Mo-molybdopterin guanine dinucleotide + diphosphate</text>
        <dbReference type="Rhea" id="RHEA:34243"/>
        <dbReference type="ChEBI" id="CHEBI:15378"/>
        <dbReference type="ChEBI" id="CHEBI:33019"/>
        <dbReference type="ChEBI" id="CHEBI:37565"/>
        <dbReference type="ChEBI" id="CHEBI:71302"/>
        <dbReference type="ChEBI" id="CHEBI:71310"/>
        <dbReference type="EC" id="2.7.7.77"/>
    </reaction>
</comment>
<comment type="similarity">
    <text evidence="8">Belongs to the MobA family.</text>
</comment>
<dbReference type="InterPro" id="IPR013482">
    <property type="entry name" value="Molybde_CF_guanTrfase"/>
</dbReference>
<feature type="binding site" evidence="8">
    <location>
        <position position="69"/>
    </location>
    <ligand>
        <name>GTP</name>
        <dbReference type="ChEBI" id="CHEBI:37565"/>
    </ligand>
</feature>
<feature type="binding site" evidence="8">
    <location>
        <position position="23"/>
    </location>
    <ligand>
        <name>GTP</name>
        <dbReference type="ChEBI" id="CHEBI:37565"/>
    </ligand>
</feature>
<keyword evidence="11" id="KW-1185">Reference proteome</keyword>
<feature type="binding site" evidence="8">
    <location>
        <begin position="10"/>
        <end position="12"/>
    </location>
    <ligand>
        <name>GTP</name>
        <dbReference type="ChEBI" id="CHEBI:37565"/>
    </ligand>
</feature>
<dbReference type="InterPro" id="IPR029044">
    <property type="entry name" value="Nucleotide-diphossugar_trans"/>
</dbReference>
<evidence type="ECO:0000256" key="7">
    <source>
        <dbReference type="ARBA" id="ARBA00023150"/>
    </source>
</evidence>
<keyword evidence="7 8" id="KW-0501">Molybdenum cofactor biosynthesis</keyword>
<keyword evidence="4 8" id="KW-0547">Nucleotide-binding</keyword>
<evidence type="ECO:0000313" key="10">
    <source>
        <dbReference type="EMBL" id="MFC3152087.1"/>
    </source>
</evidence>
<feature type="domain" description="MobA-like NTP transferase" evidence="9">
    <location>
        <begin position="7"/>
        <end position="160"/>
    </location>
</feature>
<dbReference type="HAMAP" id="MF_00316">
    <property type="entry name" value="MobA"/>
    <property type="match status" value="1"/>
</dbReference>
<keyword evidence="10" id="KW-0548">Nucleotidyltransferase</keyword>
<evidence type="ECO:0000256" key="3">
    <source>
        <dbReference type="ARBA" id="ARBA00022723"/>
    </source>
</evidence>
<dbReference type="Pfam" id="PF12804">
    <property type="entry name" value="NTP_transf_3"/>
    <property type="match status" value="1"/>
</dbReference>
<evidence type="ECO:0000256" key="8">
    <source>
        <dbReference type="HAMAP-Rule" id="MF_00316"/>
    </source>
</evidence>
<protein>
    <recommendedName>
        <fullName evidence="8">Molybdenum cofactor guanylyltransferase</fullName>
        <shortName evidence="8">MoCo guanylyltransferase</shortName>
        <ecNumber evidence="8">2.7.7.77</ecNumber>
    </recommendedName>
    <alternativeName>
        <fullName evidence="8">GTP:molybdopterin guanylyltransferase</fullName>
    </alternativeName>
    <alternativeName>
        <fullName evidence="8">Mo-MPT guanylyltransferase</fullName>
    </alternativeName>
    <alternativeName>
        <fullName evidence="8">Molybdopterin guanylyltransferase</fullName>
    </alternativeName>
    <alternativeName>
        <fullName evidence="8">Molybdopterin-guanine dinucleotide synthase</fullName>
        <shortName evidence="8">MGD synthase</shortName>
    </alternativeName>
</protein>
<name>A0ABV7HE27_9GAMM</name>
<comment type="subunit">
    <text evidence="8">Monomer.</text>
</comment>
<evidence type="ECO:0000256" key="2">
    <source>
        <dbReference type="ARBA" id="ARBA00022679"/>
    </source>
</evidence>
<evidence type="ECO:0000259" key="9">
    <source>
        <dbReference type="Pfam" id="PF12804"/>
    </source>
</evidence>
<dbReference type="PANTHER" id="PTHR19136">
    <property type="entry name" value="MOLYBDENUM COFACTOR GUANYLYLTRANSFERASE"/>
    <property type="match status" value="1"/>
</dbReference>